<sequence>MDDETRQILNDLGYYSFGGEMTWYCGPKKFIWQRVKDGKWVAGLNDDYAWASPHFDSPINAAAWLNVEAA</sequence>
<evidence type="ECO:0000313" key="1">
    <source>
        <dbReference type="EMBL" id="QJB01514.1"/>
    </source>
</evidence>
<proteinExistence type="predicted"/>
<organism evidence="1">
    <name type="scientific">viral metagenome</name>
    <dbReference type="NCBI Taxonomy" id="1070528"/>
    <lineage>
        <taxon>unclassified sequences</taxon>
        <taxon>metagenomes</taxon>
        <taxon>organismal metagenomes</taxon>
    </lineage>
</organism>
<dbReference type="EMBL" id="MT143709">
    <property type="protein sequence ID" value="QJB01514.1"/>
    <property type="molecule type" value="Genomic_DNA"/>
</dbReference>
<protein>
    <submittedName>
        <fullName evidence="1">Uncharacterized protein</fullName>
    </submittedName>
</protein>
<gene>
    <name evidence="1" type="ORF">MM171A00102_0073</name>
    <name evidence="2" type="ORF">MM171B00096_0024</name>
</gene>
<accession>A0A6M3M382</accession>
<evidence type="ECO:0000313" key="2">
    <source>
        <dbReference type="EMBL" id="QJH92462.1"/>
    </source>
</evidence>
<reference evidence="1" key="1">
    <citation type="submission" date="2020-03" db="EMBL/GenBank/DDBJ databases">
        <title>The deep terrestrial virosphere.</title>
        <authorList>
            <person name="Holmfeldt K."/>
            <person name="Nilsson E."/>
            <person name="Simone D."/>
            <person name="Lopez-Fernandez M."/>
            <person name="Wu X."/>
            <person name="de Brujin I."/>
            <person name="Lundin D."/>
            <person name="Andersson A."/>
            <person name="Bertilsson S."/>
            <person name="Dopson M."/>
        </authorList>
    </citation>
    <scope>NUCLEOTIDE SEQUENCE</scope>
    <source>
        <strain evidence="1">MM171A00102</strain>
        <strain evidence="2">MM171B00096</strain>
    </source>
</reference>
<name>A0A6M3M382_9ZZZZ</name>
<dbReference type="AlphaFoldDB" id="A0A6M3M382"/>
<dbReference type="EMBL" id="MT143896">
    <property type="protein sequence ID" value="QJH92462.1"/>
    <property type="molecule type" value="Genomic_DNA"/>
</dbReference>